<comment type="caution">
    <text evidence="1">The sequence shown here is derived from an EMBL/GenBank/DDBJ whole genome shotgun (WGS) entry which is preliminary data.</text>
</comment>
<name>A0A8T3VDU2_9EURY</name>
<dbReference type="InterPro" id="IPR012056">
    <property type="entry name" value="NiFe_EhaM"/>
</dbReference>
<accession>A0A8T3VDU2</accession>
<reference evidence="1" key="1">
    <citation type="submission" date="2019-04" db="EMBL/GenBank/DDBJ databases">
        <title>Evolution of Biomass-Degrading Anaerobic Consortia Revealed by Metagenomics.</title>
        <authorList>
            <person name="Peng X."/>
        </authorList>
    </citation>
    <scope>NUCLEOTIDE SEQUENCE</scope>
    <source>
        <strain evidence="1">SIG18</strain>
    </source>
</reference>
<protein>
    <submittedName>
        <fullName evidence="1">DUF1959 domain-containing protein</fullName>
    </submittedName>
</protein>
<sequence>MDDDAKLELMQRRIVKSYAVQRDVIVPLSEEFDCTVEELEEVFFHLFDMSSLQALHATFESAQDICLYQKFNVDLRLCWFNGTLEIISDEDAKNLKMKLVNEVKNGKSYEDALKEGQLELFELLKKEAKY</sequence>
<organism evidence="1 2">
    <name type="scientific">Methanobrevibacter thaueri</name>
    <dbReference type="NCBI Taxonomy" id="190975"/>
    <lineage>
        <taxon>Archaea</taxon>
        <taxon>Methanobacteriati</taxon>
        <taxon>Methanobacteriota</taxon>
        <taxon>Methanomada group</taxon>
        <taxon>Methanobacteria</taxon>
        <taxon>Methanobacteriales</taxon>
        <taxon>Methanobacteriaceae</taxon>
        <taxon>Methanobrevibacter</taxon>
    </lineage>
</organism>
<evidence type="ECO:0000313" key="1">
    <source>
        <dbReference type="EMBL" id="MBE6501505.1"/>
    </source>
</evidence>
<dbReference type="SUPFAM" id="SSF101332">
    <property type="entry name" value="Hypothetical protein MTH393"/>
    <property type="match status" value="1"/>
</dbReference>
<dbReference type="Gene3D" id="1.10.3070.10">
    <property type="entry name" value="EhaM-like"/>
    <property type="match status" value="1"/>
</dbReference>
<evidence type="ECO:0000313" key="2">
    <source>
        <dbReference type="Proteomes" id="UP000783037"/>
    </source>
</evidence>
<proteinExistence type="predicted"/>
<gene>
    <name evidence="1" type="ORF">E7Z79_03585</name>
</gene>
<dbReference type="Pfam" id="PF09218">
    <property type="entry name" value="EhaM"/>
    <property type="match status" value="1"/>
</dbReference>
<dbReference type="AlphaFoldDB" id="A0A8T3VDU2"/>
<dbReference type="InterPro" id="IPR036606">
    <property type="entry name" value="EhaM-like_sf"/>
</dbReference>
<dbReference type="Proteomes" id="UP000783037">
    <property type="component" value="Unassembled WGS sequence"/>
</dbReference>
<dbReference type="EMBL" id="SUTK01000011">
    <property type="protein sequence ID" value="MBE6501505.1"/>
    <property type="molecule type" value="Genomic_DNA"/>
</dbReference>